<name>A0A6B8WQC4_9CORY</name>
<reference evidence="1 2" key="1">
    <citation type="submission" date="2019-11" db="EMBL/GenBank/DDBJ databases">
        <title>Complete genome sequence of Corynebacterium kalinowskii 1959, a novel Corynebacterium species isolated from soil of a small paddock in Vilsendorf, Germany.</title>
        <authorList>
            <person name="Schaffert L."/>
            <person name="Ruwe M."/>
            <person name="Milse J."/>
            <person name="Hanuschka K."/>
            <person name="Ortseifen V."/>
            <person name="Droste J."/>
            <person name="Brandt D."/>
            <person name="Schlueter L."/>
            <person name="Kutter Y."/>
            <person name="Vinke S."/>
            <person name="Viehoefer P."/>
            <person name="Jacob L."/>
            <person name="Luebke N.-C."/>
            <person name="Schulte-Berndt E."/>
            <person name="Hain C."/>
            <person name="Linder M."/>
            <person name="Schmidt P."/>
            <person name="Wollenschlaeger L."/>
            <person name="Luttermann T."/>
            <person name="Thieme E."/>
            <person name="Hassa J."/>
            <person name="Haak M."/>
            <person name="Wittchen M."/>
            <person name="Mentz A."/>
            <person name="Persicke M."/>
            <person name="Busche T."/>
            <person name="Ruckert C."/>
        </authorList>
    </citation>
    <scope>NUCLEOTIDE SEQUENCE [LARGE SCALE GENOMIC DNA]</scope>
    <source>
        <strain evidence="1 2">2039</strain>
    </source>
</reference>
<protein>
    <submittedName>
        <fullName evidence="1">Uncharacterized protein</fullName>
    </submittedName>
</protein>
<dbReference type="RefSeq" id="WP_156232018.1">
    <property type="nucleotide sequence ID" value="NZ_CP046455.1"/>
</dbReference>
<dbReference type="Proteomes" id="UP000424462">
    <property type="component" value="Chromosome"/>
</dbReference>
<organism evidence="1 2">
    <name type="scientific">Corynebacterium occultum</name>
    <dbReference type="NCBI Taxonomy" id="2675219"/>
    <lineage>
        <taxon>Bacteria</taxon>
        <taxon>Bacillati</taxon>
        <taxon>Actinomycetota</taxon>
        <taxon>Actinomycetes</taxon>
        <taxon>Mycobacteriales</taxon>
        <taxon>Corynebacteriaceae</taxon>
        <taxon>Corynebacterium</taxon>
    </lineage>
</organism>
<accession>A0A6B8WQC4</accession>
<proteinExistence type="predicted"/>
<dbReference type="AlphaFoldDB" id="A0A6B8WQC4"/>
<dbReference type="KEGG" id="cok:COCCU_12790"/>
<evidence type="ECO:0000313" key="1">
    <source>
        <dbReference type="EMBL" id="QGU08458.1"/>
    </source>
</evidence>
<sequence precursor="true">MKHATNISRISTRTALVLGLILAVALGGTGLATAEWIIKDTVHSSVEAGTLSTGISGTVALGNTEINNHDFTRPVALTLHNPNPVPVSYSLELDPLAGNLDPTQFELAVWESLSPICSDTIPPIGIYSGTFTDSLELSAVTALPESDTTVCAATRFTGPLASIDKGTLIMKPNLTAHLGTSAWTAVAAGDEFTHTISTPIASPPLPVSNLQCTDVGDHPHNSGVELSWMPVSGATSYQVFDRRGQLLQETMLNSVFLDEYSGGKHNPDITQVEVVALNAQGNSTPTRQNIFLAQGGGMGNHLRCGL</sequence>
<evidence type="ECO:0000313" key="2">
    <source>
        <dbReference type="Proteomes" id="UP000424462"/>
    </source>
</evidence>
<dbReference type="EMBL" id="CP046455">
    <property type="protein sequence ID" value="QGU08458.1"/>
    <property type="molecule type" value="Genomic_DNA"/>
</dbReference>
<keyword evidence="2" id="KW-1185">Reference proteome</keyword>
<gene>
    <name evidence="1" type="ORF">COCCU_12790</name>
</gene>